<dbReference type="STRING" id="742727.HMPREF9447_03891"/>
<comment type="caution">
    <text evidence="2">The sequence shown here is derived from an EMBL/GenBank/DDBJ whole genome shotgun (WGS) entry which is preliminary data.</text>
</comment>
<protein>
    <recommendedName>
        <fullName evidence="1">Glycosyltransferase 2-like domain-containing protein</fullName>
    </recommendedName>
</protein>
<proteinExistence type="predicted"/>
<feature type="domain" description="Glycosyltransferase 2-like" evidence="1">
    <location>
        <begin position="14"/>
        <end position="96"/>
    </location>
</feature>
<reference evidence="2 3" key="1">
    <citation type="submission" date="2012-09" db="EMBL/GenBank/DDBJ databases">
        <title>The Genome Sequence of Bacteroides oleiciplenus YIT 12058.</title>
        <authorList>
            <consortium name="The Broad Institute Genome Sequencing Platform"/>
            <person name="Earl A."/>
            <person name="Ward D."/>
            <person name="Feldgarden M."/>
            <person name="Gevers D."/>
            <person name="Morotomi M."/>
            <person name="Walker B."/>
            <person name="Young S.K."/>
            <person name="Zeng Q."/>
            <person name="Gargeya S."/>
            <person name="Fitzgerald M."/>
            <person name="Haas B."/>
            <person name="Abouelleil A."/>
            <person name="Alvarado L."/>
            <person name="Arachchi H.M."/>
            <person name="Berlin A.M."/>
            <person name="Chapman S.B."/>
            <person name="Goldberg J."/>
            <person name="Griggs A."/>
            <person name="Gujja S."/>
            <person name="Hansen M."/>
            <person name="Howarth C."/>
            <person name="Imamovic A."/>
            <person name="Larimer J."/>
            <person name="McCowen C."/>
            <person name="Montmayeur A."/>
            <person name="Murphy C."/>
            <person name="Neiman D."/>
            <person name="Pearson M."/>
            <person name="Priest M."/>
            <person name="Roberts A."/>
            <person name="Saif S."/>
            <person name="Shea T."/>
            <person name="Sisk P."/>
            <person name="Sykes S."/>
            <person name="Wortman J."/>
            <person name="Nusbaum C."/>
            <person name="Birren B."/>
        </authorList>
    </citation>
    <scope>NUCLEOTIDE SEQUENCE [LARGE SCALE GENOMIC DNA]</scope>
    <source>
        <strain evidence="2 3">YIT 12058</strain>
    </source>
</reference>
<dbReference type="InterPro" id="IPR029044">
    <property type="entry name" value="Nucleotide-diphossugar_trans"/>
</dbReference>
<accession>K9EDK0</accession>
<evidence type="ECO:0000259" key="1">
    <source>
        <dbReference type="Pfam" id="PF00535"/>
    </source>
</evidence>
<dbReference type="Proteomes" id="UP000009872">
    <property type="component" value="Unassembled WGS sequence"/>
</dbReference>
<dbReference type="AlphaFoldDB" id="K9EDK0"/>
<name>K9EDK0_9BACE</name>
<dbReference type="SUPFAM" id="SSF53448">
    <property type="entry name" value="Nucleotide-diphospho-sugar transferases"/>
    <property type="match status" value="1"/>
</dbReference>
<gene>
    <name evidence="2" type="ORF">HMPREF9447_03891</name>
</gene>
<dbReference type="Pfam" id="PF00535">
    <property type="entry name" value="Glycos_transf_2"/>
    <property type="match status" value="1"/>
</dbReference>
<dbReference type="eggNOG" id="COG1216">
    <property type="taxonomic scope" value="Bacteria"/>
</dbReference>
<dbReference type="HOGENOM" id="CLU_023845_9_1_10"/>
<dbReference type="EMBL" id="ADLF01000016">
    <property type="protein sequence ID" value="EKU89017.1"/>
    <property type="molecule type" value="Genomic_DNA"/>
</dbReference>
<dbReference type="PATRIC" id="fig|742727.4.peg.3966"/>
<dbReference type="InterPro" id="IPR001173">
    <property type="entry name" value="Glyco_trans_2-like"/>
</dbReference>
<sequence>MKVLAIVVVYNPAIETLLSNIQTYYEDVEHVLILDNSTKPDIKKELKERSDMNNILYKDMNGNHGVAIALNYGFQYALSLGCNWVLTMDQDSCFISRLTGFYQYLDSVSVEKLIFLAPVYSVYDKSISNRTIRNRFIWQSGNLVQVANYYKLGPYLEKLFIDYVDYEYCLRAHRFGYDYLQIPSVVLKHNPGILRVGHFLGIKYRYSDSSLIRYYYFFRNGCYVISVYKNLQCVFQLVKILVKIILLEQQKKKKLIWAYRGFLDFCKGRFGNLADII</sequence>
<organism evidence="2 3">
    <name type="scientific">Bacteroides oleiciplenus YIT 12058</name>
    <dbReference type="NCBI Taxonomy" id="742727"/>
    <lineage>
        <taxon>Bacteria</taxon>
        <taxon>Pseudomonadati</taxon>
        <taxon>Bacteroidota</taxon>
        <taxon>Bacteroidia</taxon>
        <taxon>Bacteroidales</taxon>
        <taxon>Bacteroidaceae</taxon>
        <taxon>Bacteroides</taxon>
    </lineage>
</organism>
<evidence type="ECO:0000313" key="2">
    <source>
        <dbReference type="EMBL" id="EKU89017.1"/>
    </source>
</evidence>
<dbReference type="Gene3D" id="3.90.550.10">
    <property type="entry name" value="Spore Coat Polysaccharide Biosynthesis Protein SpsA, Chain A"/>
    <property type="match status" value="1"/>
</dbReference>
<keyword evidence="3" id="KW-1185">Reference proteome</keyword>
<evidence type="ECO:0000313" key="3">
    <source>
        <dbReference type="Proteomes" id="UP000009872"/>
    </source>
</evidence>